<dbReference type="CDD" id="cd00038">
    <property type="entry name" value="CAP_ED"/>
    <property type="match status" value="1"/>
</dbReference>
<organism evidence="2 3">
    <name type="scientific">Pseudoalteromonas aurantia 208</name>
    <dbReference type="NCBI Taxonomy" id="1314867"/>
    <lineage>
        <taxon>Bacteria</taxon>
        <taxon>Pseudomonadati</taxon>
        <taxon>Pseudomonadota</taxon>
        <taxon>Gammaproteobacteria</taxon>
        <taxon>Alteromonadales</taxon>
        <taxon>Pseudoalteromonadaceae</taxon>
        <taxon>Pseudoalteromonas</taxon>
    </lineage>
</organism>
<accession>A0ABR9EAV9</accession>
<evidence type="ECO:0000313" key="3">
    <source>
        <dbReference type="Proteomes" id="UP000615755"/>
    </source>
</evidence>
<dbReference type="RefSeq" id="WP_192507452.1">
    <property type="nucleotide sequence ID" value="NZ_AQGV01000012.1"/>
</dbReference>
<evidence type="ECO:0000259" key="1">
    <source>
        <dbReference type="PROSITE" id="PS50042"/>
    </source>
</evidence>
<evidence type="ECO:0000313" key="2">
    <source>
        <dbReference type="EMBL" id="MBE0368127.1"/>
    </source>
</evidence>
<dbReference type="EMBL" id="AQGV01000012">
    <property type="protein sequence ID" value="MBE0368127.1"/>
    <property type="molecule type" value="Genomic_DNA"/>
</dbReference>
<dbReference type="InterPro" id="IPR018490">
    <property type="entry name" value="cNMP-bd_dom_sf"/>
</dbReference>
<proteinExistence type="predicted"/>
<comment type="caution">
    <text evidence="2">The sequence shown here is derived from an EMBL/GenBank/DDBJ whole genome shotgun (WGS) entry which is preliminary data.</text>
</comment>
<dbReference type="SMART" id="SM00100">
    <property type="entry name" value="cNMP"/>
    <property type="match status" value="1"/>
</dbReference>
<dbReference type="Proteomes" id="UP000615755">
    <property type="component" value="Unassembled WGS sequence"/>
</dbReference>
<name>A0ABR9EAV9_9GAMM</name>
<dbReference type="SUPFAM" id="SSF51206">
    <property type="entry name" value="cAMP-binding domain-like"/>
    <property type="match status" value="1"/>
</dbReference>
<dbReference type="PROSITE" id="PS50042">
    <property type="entry name" value="CNMP_BINDING_3"/>
    <property type="match status" value="1"/>
</dbReference>
<gene>
    <name evidence="2" type="ORF">PAUR_a1656</name>
</gene>
<dbReference type="InterPro" id="IPR050397">
    <property type="entry name" value="Env_Response_Regulators"/>
</dbReference>
<feature type="domain" description="Cyclic nucleotide-binding" evidence="1">
    <location>
        <begin position="13"/>
        <end position="116"/>
    </location>
</feature>
<protein>
    <recommendedName>
        <fullName evidence="1">Cyclic nucleotide-binding domain-containing protein</fullName>
    </recommendedName>
</protein>
<keyword evidence="3" id="KW-1185">Reference proteome</keyword>
<sequence length="174" mass="19808">MNFDEFIKRTGIPVSFEKGAHVFHQGDSNDSLYFVISGLAKAYYLSIDGKESIKSFIKPGNMISSLSSAHARLPCTFNLLVLENTQLLEIPFKCLTKAAKEHHAIANQLIDRLLMLSMKKEQREYELLTLSVESRYLNFMEREPILAEQLTQNDIAKYLGVTPVALSRIKNRLK</sequence>
<dbReference type="InterPro" id="IPR000595">
    <property type="entry name" value="cNMP-bd_dom"/>
</dbReference>
<reference evidence="2 3" key="1">
    <citation type="submission" date="2015-03" db="EMBL/GenBank/DDBJ databases">
        <title>Genome sequence of Pseudoalteromonas aurantia.</title>
        <authorList>
            <person name="Xie B.-B."/>
            <person name="Rong J.-C."/>
            <person name="Qin Q.-L."/>
            <person name="Zhang Y.-Z."/>
        </authorList>
    </citation>
    <scope>NUCLEOTIDE SEQUENCE [LARGE SCALE GENOMIC DNA]</scope>
    <source>
        <strain evidence="2 3">208</strain>
    </source>
</reference>
<dbReference type="PANTHER" id="PTHR24567:SF76">
    <property type="entry name" value="CYCLIC NUCLEOTIDE-BINDING DOMAIN PROTEIN"/>
    <property type="match status" value="1"/>
</dbReference>
<dbReference type="InterPro" id="IPR014710">
    <property type="entry name" value="RmlC-like_jellyroll"/>
</dbReference>
<dbReference type="Pfam" id="PF00027">
    <property type="entry name" value="cNMP_binding"/>
    <property type="match status" value="1"/>
</dbReference>
<dbReference type="Gene3D" id="2.60.120.10">
    <property type="entry name" value="Jelly Rolls"/>
    <property type="match status" value="1"/>
</dbReference>
<dbReference type="PANTHER" id="PTHR24567">
    <property type="entry name" value="CRP FAMILY TRANSCRIPTIONAL REGULATORY PROTEIN"/>
    <property type="match status" value="1"/>
</dbReference>